<accession>A0A0C3C661</accession>
<name>A0A0C3C661_PILCF</name>
<evidence type="ECO:0000256" key="1">
    <source>
        <dbReference type="SAM" id="MobiDB-lite"/>
    </source>
</evidence>
<dbReference type="Proteomes" id="UP000054166">
    <property type="component" value="Unassembled WGS sequence"/>
</dbReference>
<feature type="region of interest" description="Disordered" evidence="1">
    <location>
        <begin position="23"/>
        <end position="45"/>
    </location>
</feature>
<reference evidence="3" key="2">
    <citation type="submission" date="2015-01" db="EMBL/GenBank/DDBJ databases">
        <title>Evolutionary Origins and Diversification of the Mycorrhizal Mutualists.</title>
        <authorList>
            <consortium name="DOE Joint Genome Institute"/>
            <consortium name="Mycorrhizal Genomics Consortium"/>
            <person name="Kohler A."/>
            <person name="Kuo A."/>
            <person name="Nagy L.G."/>
            <person name="Floudas D."/>
            <person name="Copeland A."/>
            <person name="Barry K.W."/>
            <person name="Cichocki N."/>
            <person name="Veneault-Fourrey C."/>
            <person name="LaButti K."/>
            <person name="Lindquist E.A."/>
            <person name="Lipzen A."/>
            <person name="Lundell T."/>
            <person name="Morin E."/>
            <person name="Murat C."/>
            <person name="Riley R."/>
            <person name="Ohm R."/>
            <person name="Sun H."/>
            <person name="Tunlid A."/>
            <person name="Henrissat B."/>
            <person name="Grigoriev I.V."/>
            <person name="Hibbett D.S."/>
            <person name="Martin F."/>
        </authorList>
    </citation>
    <scope>NUCLEOTIDE SEQUENCE [LARGE SCALE GENOMIC DNA]</scope>
    <source>
        <strain evidence="3">F 1598</strain>
    </source>
</reference>
<gene>
    <name evidence="2" type="ORF">PILCRDRAFT_382208</name>
</gene>
<protein>
    <submittedName>
        <fullName evidence="2">Uncharacterized protein</fullName>
    </submittedName>
</protein>
<dbReference type="EMBL" id="KN832986">
    <property type="protein sequence ID" value="KIM85112.1"/>
    <property type="molecule type" value="Genomic_DNA"/>
</dbReference>
<keyword evidence="3" id="KW-1185">Reference proteome</keyword>
<proteinExistence type="predicted"/>
<evidence type="ECO:0000313" key="3">
    <source>
        <dbReference type="Proteomes" id="UP000054166"/>
    </source>
</evidence>
<dbReference type="HOGENOM" id="CLU_2455516_0_0_1"/>
<organism evidence="2 3">
    <name type="scientific">Piloderma croceum (strain F 1598)</name>
    <dbReference type="NCBI Taxonomy" id="765440"/>
    <lineage>
        <taxon>Eukaryota</taxon>
        <taxon>Fungi</taxon>
        <taxon>Dikarya</taxon>
        <taxon>Basidiomycota</taxon>
        <taxon>Agaricomycotina</taxon>
        <taxon>Agaricomycetes</taxon>
        <taxon>Agaricomycetidae</taxon>
        <taxon>Atheliales</taxon>
        <taxon>Atheliaceae</taxon>
        <taxon>Piloderma</taxon>
    </lineage>
</organism>
<dbReference type="InParanoid" id="A0A0C3C661"/>
<dbReference type="AlphaFoldDB" id="A0A0C3C661"/>
<reference evidence="2 3" key="1">
    <citation type="submission" date="2014-04" db="EMBL/GenBank/DDBJ databases">
        <authorList>
            <consortium name="DOE Joint Genome Institute"/>
            <person name="Kuo A."/>
            <person name="Tarkka M."/>
            <person name="Buscot F."/>
            <person name="Kohler A."/>
            <person name="Nagy L.G."/>
            <person name="Floudas D."/>
            <person name="Copeland A."/>
            <person name="Barry K.W."/>
            <person name="Cichocki N."/>
            <person name="Veneault-Fourrey C."/>
            <person name="LaButti K."/>
            <person name="Lindquist E.A."/>
            <person name="Lipzen A."/>
            <person name="Lundell T."/>
            <person name="Morin E."/>
            <person name="Murat C."/>
            <person name="Sun H."/>
            <person name="Tunlid A."/>
            <person name="Henrissat B."/>
            <person name="Grigoriev I.V."/>
            <person name="Hibbett D.S."/>
            <person name="Martin F."/>
            <person name="Nordberg H.P."/>
            <person name="Cantor M.N."/>
            <person name="Hua S.X."/>
        </authorList>
    </citation>
    <scope>NUCLEOTIDE SEQUENCE [LARGE SCALE GENOMIC DNA]</scope>
    <source>
        <strain evidence="2 3">F 1598</strain>
    </source>
</reference>
<evidence type="ECO:0000313" key="2">
    <source>
        <dbReference type="EMBL" id="KIM85112.1"/>
    </source>
</evidence>
<sequence length="89" mass="9911">MAEKLDSSRQVYALALKSAQDQTMGYRLRPGQSKGKSMKREAGDLQSTQISNSYRRQGGCSISTTKNRQAQTGYRTSFIIDFQSRGAIL</sequence>